<gene>
    <name evidence="1" type="ORF">SAMN05661012_00559</name>
</gene>
<dbReference type="AlphaFoldDB" id="A0A1K1MGK3"/>
<accession>A0A1K1MGK3</accession>
<protein>
    <submittedName>
        <fullName evidence="1">Uncharacterized protein</fullName>
    </submittedName>
</protein>
<evidence type="ECO:0000313" key="1">
    <source>
        <dbReference type="EMBL" id="SFW22290.1"/>
    </source>
</evidence>
<proteinExistence type="predicted"/>
<dbReference type="EMBL" id="FPIZ01000002">
    <property type="protein sequence ID" value="SFW22290.1"/>
    <property type="molecule type" value="Genomic_DNA"/>
</dbReference>
<dbReference type="Proteomes" id="UP000183788">
    <property type="component" value="Unassembled WGS sequence"/>
</dbReference>
<reference evidence="1 2" key="1">
    <citation type="submission" date="2016-11" db="EMBL/GenBank/DDBJ databases">
        <authorList>
            <person name="Jaros S."/>
            <person name="Januszkiewicz K."/>
            <person name="Wedrychowicz H."/>
        </authorList>
    </citation>
    <scope>NUCLEOTIDE SEQUENCE [LARGE SCALE GENOMIC DNA]</scope>
    <source>
        <strain evidence="1 2">DSM 784</strain>
    </source>
</reference>
<evidence type="ECO:0000313" key="2">
    <source>
        <dbReference type="Proteomes" id="UP000183788"/>
    </source>
</evidence>
<name>A0A1K1MGK3_9BACT</name>
<organism evidence="1 2">
    <name type="scientific">Chitinophaga sancti</name>
    <dbReference type="NCBI Taxonomy" id="1004"/>
    <lineage>
        <taxon>Bacteria</taxon>
        <taxon>Pseudomonadati</taxon>
        <taxon>Bacteroidota</taxon>
        <taxon>Chitinophagia</taxon>
        <taxon>Chitinophagales</taxon>
        <taxon>Chitinophagaceae</taxon>
        <taxon>Chitinophaga</taxon>
    </lineage>
</organism>
<sequence length="65" mass="7367">MYNILNNFLKLTDERLMSGQAFIKLVEKDRSSIESAKFIPPTLGSNSLSGRVRVKLKPGHRYATK</sequence>